<sequence length="661" mass="74271">MAKRLKYFNEVQIMRNNMELVKDTNGSVSVTPEEVTVQDRGTFVITYTVGDDPIHIGGVLRFTIPFGFTKPQISMPIFPGYVTAKTTRANASVKTFIVENDWWKRGPDRTKTENVSEHVGSHVWVRILGHGLTKGDQVILTYGDTSYAAQAAAGYCRTTGPVQFDVATDQKGTLEAPYSGYYLTSNPPIVMVHPKPASFFEIFIPSDLKTGVEAECTVIAVDPCHNLAESHTGRLQCWLEGGMSETTLIYDGQFEADDCGIKKIRFIPQTEGTLSIRAGDESGCLSGVSNPGICRREECAVRHYWGDLHGHTGIQWGRGSGRSYYEFAREAAAIDFCALTDPDAGRYTNDNKTARLSLSCYMTERQWKEIQEVNKAFYEEGRFVPILGYEYHNDAPNPEFGGDRNVYYESYDEPIRRCVDEGSFCPEELWAQLKEQKVRAITVPHHTAKEVMLGSWEIHDEEIQRLAEIYSCWGSSECEGCERPIIGGSVYENHSIQYALNKGYRLGFVTGSDTHAGNPGYAHWVFSAELESYRGGLTCIMADRLDKHSLFEALWNRRVYATTGERIILDFTVNGACMGQEISLSDNRVRTLHVKVTGTGEIESVEIISMGHTIYRKGGCGKEMEFDWQDESLPEAGWLYYYVRVIQKDKAIAWSSPIWVS</sequence>
<dbReference type="EMBL" id="JAQLGM010000011">
    <property type="protein sequence ID" value="MDB1999870.1"/>
    <property type="molecule type" value="Genomic_DNA"/>
</dbReference>
<dbReference type="Gene3D" id="3.20.20.140">
    <property type="entry name" value="Metal-dependent hydrolases"/>
    <property type="match status" value="1"/>
</dbReference>
<name>A0A6N3GSP0_CLOSY</name>
<accession>A0A6N3GSP0</accession>
<organism evidence="2">
    <name type="scientific">Clostridium symbiosum</name>
    <name type="common">Bacteroides symbiosus</name>
    <dbReference type="NCBI Taxonomy" id="1512"/>
    <lineage>
        <taxon>Bacteria</taxon>
        <taxon>Bacillati</taxon>
        <taxon>Bacillota</taxon>
        <taxon>Clostridia</taxon>
        <taxon>Lachnospirales</taxon>
        <taxon>Lachnospiraceae</taxon>
        <taxon>Otoolea</taxon>
    </lineage>
</organism>
<dbReference type="EMBL" id="CACRUA010000036">
    <property type="protein sequence ID" value="VYU66963.1"/>
    <property type="molecule type" value="Genomic_DNA"/>
</dbReference>
<dbReference type="AlphaFoldDB" id="A0A6N3GSP0"/>
<reference evidence="1" key="2">
    <citation type="submission" date="2023-01" db="EMBL/GenBank/DDBJ databases">
        <title>Human gut microbiome strain richness.</title>
        <authorList>
            <person name="Chen-Liaw A."/>
        </authorList>
    </citation>
    <scope>NUCLEOTIDE SEQUENCE</scope>
    <source>
        <strain evidence="1">B1_m1001713B170214d0_201011</strain>
    </source>
</reference>
<dbReference type="Pfam" id="PF12228">
    <property type="entry name" value="DUF3604"/>
    <property type="match status" value="1"/>
</dbReference>
<evidence type="ECO:0000313" key="1">
    <source>
        <dbReference type="EMBL" id="MDB1999870.1"/>
    </source>
</evidence>
<gene>
    <name evidence="2" type="ORF">CSLFYP84_03239</name>
    <name evidence="1" type="ORF">PM006_06615</name>
</gene>
<dbReference type="InterPro" id="IPR016195">
    <property type="entry name" value="Pol/histidinol_Pase-like"/>
</dbReference>
<dbReference type="Proteomes" id="UP001300871">
    <property type="component" value="Unassembled WGS sequence"/>
</dbReference>
<proteinExistence type="predicted"/>
<protein>
    <submittedName>
        <fullName evidence="1">DUF3604 domain-containing protein</fullName>
    </submittedName>
</protein>
<dbReference type="InterPro" id="IPR022028">
    <property type="entry name" value="DUF3604"/>
</dbReference>
<dbReference type="RefSeq" id="WP_009298769.1">
    <property type="nucleotide sequence ID" value="NZ_BAABZD010000006.1"/>
</dbReference>
<reference evidence="2" key="1">
    <citation type="submission" date="2019-11" db="EMBL/GenBank/DDBJ databases">
        <authorList>
            <person name="Feng L."/>
        </authorList>
    </citation>
    <scope>NUCLEOTIDE SEQUENCE</scope>
    <source>
        <strain evidence="2">CsymbiosumLFYP84</strain>
    </source>
</reference>
<evidence type="ECO:0000313" key="2">
    <source>
        <dbReference type="EMBL" id="VYU66963.1"/>
    </source>
</evidence>
<dbReference type="SUPFAM" id="SSF89550">
    <property type="entry name" value="PHP domain-like"/>
    <property type="match status" value="1"/>
</dbReference>